<dbReference type="PANTHER" id="PTHR46429:SF1">
    <property type="entry name" value="23S RRNA (GUANOSINE-2'-O-)-METHYLTRANSFERASE RLMB"/>
    <property type="match status" value="1"/>
</dbReference>
<dbReference type="SUPFAM" id="SSF75217">
    <property type="entry name" value="alpha/beta knot"/>
    <property type="match status" value="1"/>
</dbReference>
<dbReference type="SUPFAM" id="SSF55315">
    <property type="entry name" value="L30e-like"/>
    <property type="match status" value="1"/>
</dbReference>
<protein>
    <submittedName>
        <fullName evidence="4">RNA methyltransferase</fullName>
    </submittedName>
</protein>
<name>A0A934RWW5_9BACT</name>
<keyword evidence="1 4" id="KW-0489">Methyltransferase</keyword>
<keyword evidence="5" id="KW-1185">Reference proteome</keyword>
<dbReference type="Gene3D" id="3.30.1330.30">
    <property type="match status" value="1"/>
</dbReference>
<evidence type="ECO:0000259" key="3">
    <source>
        <dbReference type="SMART" id="SM00967"/>
    </source>
</evidence>
<dbReference type="InterPro" id="IPR029064">
    <property type="entry name" value="Ribosomal_eL30-like_sf"/>
</dbReference>
<comment type="caution">
    <text evidence="4">The sequence shown here is derived from an EMBL/GenBank/DDBJ whole genome shotgun (WGS) entry which is preliminary data.</text>
</comment>
<dbReference type="InterPro" id="IPR013123">
    <property type="entry name" value="SpoU_subst-bd"/>
</dbReference>
<dbReference type="Proteomes" id="UP000617628">
    <property type="component" value="Unassembled WGS sequence"/>
</dbReference>
<dbReference type="InterPro" id="IPR001537">
    <property type="entry name" value="SpoU_MeTrfase"/>
</dbReference>
<dbReference type="PANTHER" id="PTHR46429">
    <property type="entry name" value="23S RRNA (GUANOSINE-2'-O-)-METHYLTRANSFERASE RLMB"/>
    <property type="match status" value="1"/>
</dbReference>
<reference evidence="4" key="1">
    <citation type="submission" date="2021-01" db="EMBL/GenBank/DDBJ databases">
        <title>Modified the classification status of verrucomicrobia.</title>
        <authorList>
            <person name="Feng X."/>
        </authorList>
    </citation>
    <scope>NUCLEOTIDE SEQUENCE</scope>
    <source>
        <strain evidence="4">KCTC 13126</strain>
    </source>
</reference>
<dbReference type="GO" id="GO:0003723">
    <property type="term" value="F:RNA binding"/>
    <property type="evidence" value="ECO:0007669"/>
    <property type="project" value="InterPro"/>
</dbReference>
<dbReference type="GO" id="GO:0008173">
    <property type="term" value="F:RNA methyltransferase activity"/>
    <property type="evidence" value="ECO:0007669"/>
    <property type="project" value="InterPro"/>
</dbReference>
<keyword evidence="2" id="KW-0808">Transferase</keyword>
<evidence type="ECO:0000256" key="1">
    <source>
        <dbReference type="ARBA" id="ARBA00022603"/>
    </source>
</evidence>
<dbReference type="EMBL" id="JAENIL010000023">
    <property type="protein sequence ID" value="MBK1877828.1"/>
    <property type="molecule type" value="Genomic_DNA"/>
</dbReference>
<gene>
    <name evidence="4" type="ORF">JIN87_13205</name>
</gene>
<evidence type="ECO:0000313" key="5">
    <source>
        <dbReference type="Proteomes" id="UP000617628"/>
    </source>
</evidence>
<dbReference type="CDD" id="cd18095">
    <property type="entry name" value="SpoU-like_rRNA-MTase"/>
    <property type="match status" value="1"/>
</dbReference>
<dbReference type="GO" id="GO:0032259">
    <property type="term" value="P:methylation"/>
    <property type="evidence" value="ECO:0007669"/>
    <property type="project" value="UniProtKB-KW"/>
</dbReference>
<evidence type="ECO:0000313" key="4">
    <source>
        <dbReference type="EMBL" id="MBK1877828.1"/>
    </source>
</evidence>
<dbReference type="InterPro" id="IPR029026">
    <property type="entry name" value="tRNA_m1G_MTases_N"/>
</dbReference>
<proteinExistence type="predicted"/>
<evidence type="ECO:0000256" key="2">
    <source>
        <dbReference type="ARBA" id="ARBA00022679"/>
    </source>
</evidence>
<dbReference type="Gene3D" id="3.40.1280.10">
    <property type="match status" value="1"/>
</dbReference>
<accession>A0A934RWW5</accession>
<dbReference type="Pfam" id="PF00588">
    <property type="entry name" value="SpoU_methylase"/>
    <property type="match status" value="1"/>
</dbReference>
<organism evidence="4 5">
    <name type="scientific">Pelagicoccus mobilis</name>
    <dbReference type="NCBI Taxonomy" id="415221"/>
    <lineage>
        <taxon>Bacteria</taxon>
        <taxon>Pseudomonadati</taxon>
        <taxon>Verrucomicrobiota</taxon>
        <taxon>Opitutia</taxon>
        <taxon>Puniceicoccales</taxon>
        <taxon>Pelagicoccaceae</taxon>
        <taxon>Pelagicoccus</taxon>
    </lineage>
</organism>
<dbReference type="AlphaFoldDB" id="A0A934RWW5"/>
<dbReference type="InterPro" id="IPR029028">
    <property type="entry name" value="Alpha/beta_knot_MTases"/>
</dbReference>
<dbReference type="GO" id="GO:0006396">
    <property type="term" value="P:RNA processing"/>
    <property type="evidence" value="ECO:0007669"/>
    <property type="project" value="InterPro"/>
</dbReference>
<sequence>MREQEGLFFIEGWHLLDEAMKSGRRLQALIFDPEARREASEAAVLEEASRLADEVFEGTGGQLAQLSDTKASQGVMALVERASCGLDDLLEKLPLSGEVRLVLLDELGDPGNCGAIVRACDWFGLDGVVFGKGCAELENGKTVRSTMGGLFHLPVAVGADLSDTVGRLRELGVGVFTTELDETARSLSEFEFPERCAIVIGNEARGVSEEVSRMADGKLFAPRFGKGESLNAASAASVFLAKWRI</sequence>
<dbReference type="SMART" id="SM00967">
    <property type="entry name" value="SpoU_sub_bind"/>
    <property type="match status" value="1"/>
</dbReference>
<dbReference type="Pfam" id="PF22435">
    <property type="entry name" value="MRM3-like_sub_bind"/>
    <property type="match status" value="1"/>
</dbReference>
<dbReference type="InterPro" id="IPR053888">
    <property type="entry name" value="MRM3-like_sub_bind"/>
</dbReference>
<feature type="domain" description="RNA 2-O ribose methyltransferase substrate binding" evidence="3">
    <location>
        <begin position="9"/>
        <end position="85"/>
    </location>
</feature>
<dbReference type="GO" id="GO:0005829">
    <property type="term" value="C:cytosol"/>
    <property type="evidence" value="ECO:0007669"/>
    <property type="project" value="TreeGrafter"/>
</dbReference>
<dbReference type="InterPro" id="IPR004441">
    <property type="entry name" value="rRNA_MeTrfase_TrmH"/>
</dbReference>